<dbReference type="Proteomes" id="UP000319627">
    <property type="component" value="Unassembled WGS sequence"/>
</dbReference>
<evidence type="ECO:0000313" key="1">
    <source>
        <dbReference type="EMBL" id="TWH76267.1"/>
    </source>
</evidence>
<accession>A0A562IZ77</accession>
<gene>
    <name evidence="1" type="ORF">LX59_01190</name>
</gene>
<dbReference type="InterPro" id="IPR036390">
    <property type="entry name" value="WH_DNA-bd_sf"/>
</dbReference>
<reference evidence="1 2" key="1">
    <citation type="submission" date="2019-07" db="EMBL/GenBank/DDBJ databases">
        <title>Genomic Encyclopedia of Type Strains, Phase I: the one thousand microbial genomes (KMG-I) project.</title>
        <authorList>
            <person name="Kyrpides N."/>
        </authorList>
    </citation>
    <scope>NUCLEOTIDE SEQUENCE [LARGE SCALE GENOMIC DNA]</scope>
    <source>
        <strain evidence="1 2">DSM 375</strain>
    </source>
</reference>
<comment type="caution">
    <text evidence="1">The sequence shown here is derived from an EMBL/GenBank/DDBJ whole genome shotgun (WGS) entry which is preliminary data.</text>
</comment>
<name>A0A562IZ77_9GAMM</name>
<dbReference type="AlphaFoldDB" id="A0A562IZ77"/>
<dbReference type="EMBL" id="VLKG01000003">
    <property type="protein sequence ID" value="TWH76267.1"/>
    <property type="molecule type" value="Genomic_DNA"/>
</dbReference>
<proteinExistence type="predicted"/>
<dbReference type="OrthoDB" id="9809537at2"/>
<protein>
    <submittedName>
        <fullName evidence="1">Putative transcriptional regulator</fullName>
    </submittedName>
</protein>
<keyword evidence="2" id="KW-1185">Reference proteome</keyword>
<evidence type="ECO:0000313" key="2">
    <source>
        <dbReference type="Proteomes" id="UP000319627"/>
    </source>
</evidence>
<organism evidence="1 2">
    <name type="scientific">Azomonas agilis</name>
    <dbReference type="NCBI Taxonomy" id="116849"/>
    <lineage>
        <taxon>Bacteria</taxon>
        <taxon>Pseudomonadati</taxon>
        <taxon>Pseudomonadota</taxon>
        <taxon>Gammaproteobacteria</taxon>
        <taxon>Pseudomonadales</taxon>
        <taxon>Pseudomonadaceae</taxon>
        <taxon>Azomonas</taxon>
    </lineage>
</organism>
<dbReference type="RefSeq" id="WP_144570914.1">
    <property type="nucleotide sequence ID" value="NZ_VLKG01000003.1"/>
</dbReference>
<dbReference type="SUPFAM" id="SSF46785">
    <property type="entry name" value="Winged helix' DNA-binding domain"/>
    <property type="match status" value="1"/>
</dbReference>
<dbReference type="Pfam" id="PF25212">
    <property type="entry name" value="HVO_A0114"/>
    <property type="match status" value="1"/>
</dbReference>
<sequence>MTTVKICLATPEEADASILEALETGVPQESVISFPSIDLLWKTFTPKRWEVIRAMTGTGPMALRELARRLGRDVKGVHTDAQLLLNCGVLEKTPDGQLEFPYDAVHVDFMVRAA</sequence>